<feature type="domain" description="C2H2-type" evidence="2">
    <location>
        <begin position="28"/>
        <end position="54"/>
    </location>
</feature>
<accession>A0A1B6IRP0</accession>
<dbReference type="InterPro" id="IPR013087">
    <property type="entry name" value="Znf_C2H2_type"/>
</dbReference>
<dbReference type="EMBL" id="GECU01018143">
    <property type="protein sequence ID" value="JAS89563.1"/>
    <property type="molecule type" value="Transcribed_RNA"/>
</dbReference>
<gene>
    <name evidence="3" type="ORF">g.57852</name>
</gene>
<keyword evidence="1" id="KW-0862">Zinc</keyword>
<dbReference type="InterPro" id="IPR036236">
    <property type="entry name" value="Znf_C2H2_sf"/>
</dbReference>
<name>A0A1B6IRP0_9HEMI</name>
<proteinExistence type="predicted"/>
<evidence type="ECO:0000256" key="1">
    <source>
        <dbReference type="PROSITE-ProRule" id="PRU00042"/>
    </source>
</evidence>
<dbReference type="Gene3D" id="3.30.160.60">
    <property type="entry name" value="Classic Zinc Finger"/>
    <property type="match status" value="1"/>
</dbReference>
<feature type="non-terminal residue" evidence="3">
    <location>
        <position position="1"/>
    </location>
</feature>
<feature type="domain" description="C2H2-type" evidence="2">
    <location>
        <begin position="56"/>
        <end position="84"/>
    </location>
</feature>
<evidence type="ECO:0000313" key="3">
    <source>
        <dbReference type="EMBL" id="JAS89563.1"/>
    </source>
</evidence>
<dbReference type="AlphaFoldDB" id="A0A1B6IRP0"/>
<keyword evidence="1" id="KW-0863">Zinc-finger</keyword>
<keyword evidence="1" id="KW-0479">Metal-binding</keyword>
<organism evidence="3">
    <name type="scientific">Homalodisca liturata</name>
    <dbReference type="NCBI Taxonomy" id="320908"/>
    <lineage>
        <taxon>Eukaryota</taxon>
        <taxon>Metazoa</taxon>
        <taxon>Ecdysozoa</taxon>
        <taxon>Arthropoda</taxon>
        <taxon>Hexapoda</taxon>
        <taxon>Insecta</taxon>
        <taxon>Pterygota</taxon>
        <taxon>Neoptera</taxon>
        <taxon>Paraneoptera</taxon>
        <taxon>Hemiptera</taxon>
        <taxon>Auchenorrhyncha</taxon>
        <taxon>Membracoidea</taxon>
        <taxon>Cicadellidae</taxon>
        <taxon>Cicadellinae</taxon>
        <taxon>Proconiini</taxon>
        <taxon>Homalodisca</taxon>
    </lineage>
</organism>
<dbReference type="GO" id="GO:0008270">
    <property type="term" value="F:zinc ion binding"/>
    <property type="evidence" value="ECO:0007669"/>
    <property type="project" value="UniProtKB-KW"/>
</dbReference>
<dbReference type="SUPFAM" id="SSF57667">
    <property type="entry name" value="beta-beta-alpha zinc fingers"/>
    <property type="match status" value="1"/>
</dbReference>
<sequence length="112" mass="12863">AQEAVGAATAAQQQRDSQGLNMLDLLRYRCGCGKSYVQKQTLQRHQRLECGREPQYPCLRCGKRSRHKSDLVSHIRHVHKLPEPQILQELSLCNIDYVKRSKRPALQLLSVE</sequence>
<dbReference type="Pfam" id="PF00096">
    <property type="entry name" value="zf-C2H2"/>
    <property type="match status" value="2"/>
</dbReference>
<reference evidence="3" key="1">
    <citation type="submission" date="2015-11" db="EMBL/GenBank/DDBJ databases">
        <title>De novo transcriptome assembly of four potential Pierce s Disease insect vectors from Arizona vineyards.</title>
        <authorList>
            <person name="Tassone E.E."/>
        </authorList>
    </citation>
    <scope>NUCLEOTIDE SEQUENCE</scope>
</reference>
<evidence type="ECO:0000259" key="2">
    <source>
        <dbReference type="PROSITE" id="PS50157"/>
    </source>
</evidence>
<dbReference type="PROSITE" id="PS50157">
    <property type="entry name" value="ZINC_FINGER_C2H2_2"/>
    <property type="match status" value="2"/>
</dbReference>
<protein>
    <recommendedName>
        <fullName evidence="2">C2H2-type domain-containing protein</fullName>
    </recommendedName>
</protein>